<proteinExistence type="predicted"/>
<organism evidence="2 3">
    <name type="scientific">Candidatus Sulfurimonas marisnigri</name>
    <dbReference type="NCBI Taxonomy" id="2740405"/>
    <lineage>
        <taxon>Bacteria</taxon>
        <taxon>Pseudomonadati</taxon>
        <taxon>Campylobacterota</taxon>
        <taxon>Epsilonproteobacteria</taxon>
        <taxon>Campylobacterales</taxon>
        <taxon>Sulfurimonadaceae</taxon>
        <taxon>Sulfurimonas</taxon>
    </lineage>
</organism>
<dbReference type="SUPFAM" id="SSF48452">
    <property type="entry name" value="TPR-like"/>
    <property type="match status" value="1"/>
</dbReference>
<gene>
    <name evidence="2" type="ORF">HUE87_10830</name>
</gene>
<sequence length="790" mass="91247">MLKTILLILLLSNISTPLLFALEISIQGAKENHQDFSTLHLRDEDKFLCQDMKNDFDEIVKIVCAFSKSPSQKLKKIQNNFFEITTEVNKKTFFLIIKPYQKMKLLPIEFNLTKDDTVFSSNVKLSNHWMLIGYKNKLPYLKKNSDLDVSINFPFTFSEDKLPYVGSLDMQGNPVHIERVGDVSQYIKIKKLYDDKEYEFTLELIEEVIKEYPDSLFTAELLYYKMKVYSKLMLYDELIDVVKVYLKEYSSDENVPEVISMAAKSYYKMGLGTDADYFFDRLFTEHDNTVYAQWGYIYKGEMLDSSGSATQARSLFKKALEQTSDIDVAATAAYRLAQNFILSDKFKEASLYANKVAKAKPIYFIESIPESIDMMYDFSDNEGYITAASIAKALFENIKNDHEEHEILLKNRGVWLSKTKNKKEAYEALTLYLKLFSDGLYEQEVKAAKDGLFFDISDDNVTTKLANYEKLMSEYLGDSIGNKAIYEKAKLLIENSRFREVLGLEEKLLKLDVEEYKDVGAMITSSAIGTMKQALEVKECGSVLEIASKYKIELSDEWDDGIYECAMKGADYELAKKTSDKNLKSKDLQERKKWLYRYIKIDFATGNYSNVIEASKDLITLIEDNKNSDYKDIYRYLFDTYSRLENSIKMIDSMAEIEKVYGLDYLDIERYISLISVGSQKKDNNLVVLYGEKVMKIQSQSNSNAQSPFVEFALYEAYSKREDFNKALEVIKSLDNIELKNNTRARQKYLLGSVYSKLWRDDDASKAYKDSIYADKESSWAKLAKAAQEI</sequence>
<name>A0A7S7RQA8_9BACT</name>
<dbReference type="AlphaFoldDB" id="A0A7S7RQA8"/>
<accession>A0A7S7RQA8</accession>
<dbReference type="RefSeq" id="WP_194366403.1">
    <property type="nucleotide sequence ID" value="NZ_CP054493.1"/>
</dbReference>
<dbReference type="Proteomes" id="UP000593836">
    <property type="component" value="Chromosome"/>
</dbReference>
<dbReference type="EMBL" id="CP054493">
    <property type="protein sequence ID" value="QOY54358.1"/>
    <property type="molecule type" value="Genomic_DNA"/>
</dbReference>
<dbReference type="InterPro" id="IPR055917">
    <property type="entry name" value="DUF7494"/>
</dbReference>
<keyword evidence="3" id="KW-1185">Reference proteome</keyword>
<evidence type="ECO:0000313" key="3">
    <source>
        <dbReference type="Proteomes" id="UP000593836"/>
    </source>
</evidence>
<feature type="domain" description="DUF7494" evidence="1">
    <location>
        <begin position="22"/>
        <end position="137"/>
    </location>
</feature>
<dbReference type="Gene3D" id="1.25.40.10">
    <property type="entry name" value="Tetratricopeptide repeat domain"/>
    <property type="match status" value="2"/>
</dbReference>
<dbReference type="InterPro" id="IPR011990">
    <property type="entry name" value="TPR-like_helical_dom_sf"/>
</dbReference>
<protein>
    <submittedName>
        <fullName evidence="2">Flagellar protein</fullName>
    </submittedName>
</protein>
<dbReference type="KEGG" id="smas:HUE87_10830"/>
<keyword evidence="2" id="KW-0966">Cell projection</keyword>
<keyword evidence="2" id="KW-0282">Flagellum</keyword>
<keyword evidence="2" id="KW-0969">Cilium</keyword>
<evidence type="ECO:0000313" key="2">
    <source>
        <dbReference type="EMBL" id="QOY54358.1"/>
    </source>
</evidence>
<reference evidence="2 3" key="1">
    <citation type="submission" date="2020-05" db="EMBL/GenBank/DDBJ databases">
        <title>Sulfurimonas marisnigri, sp. nov., and Sulfurimonas baltica, sp. nov., manganese oxide reducing chemolithoautotrophs of the class Epsilonproteobacteria isolated from the pelagic redoxclines of the Black and Baltic Seas and emended description of the genus Sulfurimonas.</title>
        <authorList>
            <person name="Henkel J.V."/>
            <person name="Laudan C."/>
            <person name="Werner J."/>
            <person name="Neu T."/>
            <person name="Plewe S."/>
            <person name="Sproer C."/>
            <person name="Bunk B."/>
            <person name="Schulz-Vogt H.N."/>
        </authorList>
    </citation>
    <scope>NUCLEOTIDE SEQUENCE [LARGE SCALE GENOMIC DNA]</scope>
    <source>
        <strain evidence="2 3">SoZ1</strain>
    </source>
</reference>
<dbReference type="Pfam" id="PF24323">
    <property type="entry name" value="DUF7494"/>
    <property type="match status" value="1"/>
</dbReference>
<evidence type="ECO:0000259" key="1">
    <source>
        <dbReference type="Pfam" id="PF24323"/>
    </source>
</evidence>